<keyword evidence="2" id="KW-0479">Metal-binding</keyword>
<sequence length="315" mass="36049">MRALLTLVIGLTVVALGNYWFNPYLPICRLPVTYTIDNFDEAFGISEEKALLALEEAEAVWEESLGRKDIFEYQDDAQVRISFIYDERQQAAAEAESIRRDLSVRGDANEVLVELHGRLVEEYDTNNIEYQARLAKYEAEQDAYNAEVERYNRQGGAPPEAYEELERERERLEQERKSINELAEKLTDLAVRINDIGDKGNELVGEYNERVESFNDTFAHGHEYTQGDYRGREINVYSFVSHEELVMVLTHELGHSLAIGHVENPESMMYYLMDAQPYPANLTEEDKEAFTLACGGNFGSRLLGSFRAVYNGLVN</sequence>
<evidence type="ECO:0000259" key="6">
    <source>
        <dbReference type="Pfam" id="PF00413"/>
    </source>
</evidence>
<dbReference type="SUPFAM" id="SSF55486">
    <property type="entry name" value="Metalloproteases ('zincins'), catalytic domain"/>
    <property type="match status" value="1"/>
</dbReference>
<evidence type="ECO:0000313" key="7">
    <source>
        <dbReference type="EMBL" id="PIR86137.1"/>
    </source>
</evidence>
<dbReference type="InterPro" id="IPR001818">
    <property type="entry name" value="Pept_M10_metallopeptidase"/>
</dbReference>
<dbReference type="AlphaFoldDB" id="A0A2H0UIB2"/>
<feature type="coiled-coil region" evidence="5">
    <location>
        <begin position="120"/>
        <end position="192"/>
    </location>
</feature>
<comment type="caution">
    <text evidence="7">The sequence shown here is derived from an EMBL/GenBank/DDBJ whole genome shotgun (WGS) entry which is preliminary data.</text>
</comment>
<evidence type="ECO:0000256" key="3">
    <source>
        <dbReference type="ARBA" id="ARBA00022801"/>
    </source>
</evidence>
<keyword evidence="3" id="KW-0378">Hydrolase</keyword>
<dbReference type="GO" id="GO:0004222">
    <property type="term" value="F:metalloendopeptidase activity"/>
    <property type="evidence" value="ECO:0007669"/>
    <property type="project" value="InterPro"/>
</dbReference>
<organism evidence="7 8">
    <name type="scientific">Candidatus Kaiserbacteria bacterium CG10_big_fil_rev_8_21_14_0_10_44_10</name>
    <dbReference type="NCBI Taxonomy" id="1974606"/>
    <lineage>
        <taxon>Bacteria</taxon>
        <taxon>Candidatus Kaiseribacteriota</taxon>
    </lineage>
</organism>
<dbReference type="EMBL" id="PFBG01000006">
    <property type="protein sequence ID" value="PIR86137.1"/>
    <property type="molecule type" value="Genomic_DNA"/>
</dbReference>
<gene>
    <name evidence="7" type="ORF">COU14_00550</name>
</gene>
<feature type="domain" description="Peptidase M10 metallopeptidase" evidence="6">
    <location>
        <begin position="241"/>
        <end position="289"/>
    </location>
</feature>
<dbReference type="Proteomes" id="UP000229612">
    <property type="component" value="Unassembled WGS sequence"/>
</dbReference>
<dbReference type="GO" id="GO:0006508">
    <property type="term" value="P:proteolysis"/>
    <property type="evidence" value="ECO:0007669"/>
    <property type="project" value="UniProtKB-KW"/>
</dbReference>
<dbReference type="GO" id="GO:0008270">
    <property type="term" value="F:zinc ion binding"/>
    <property type="evidence" value="ECO:0007669"/>
    <property type="project" value="InterPro"/>
</dbReference>
<evidence type="ECO:0000256" key="5">
    <source>
        <dbReference type="SAM" id="Coils"/>
    </source>
</evidence>
<evidence type="ECO:0000256" key="1">
    <source>
        <dbReference type="ARBA" id="ARBA00022670"/>
    </source>
</evidence>
<keyword evidence="4" id="KW-0862">Zinc</keyword>
<protein>
    <recommendedName>
        <fullName evidence="6">Peptidase M10 metallopeptidase domain-containing protein</fullName>
    </recommendedName>
</protein>
<proteinExistence type="predicted"/>
<dbReference type="Pfam" id="PF00413">
    <property type="entry name" value="Peptidase_M10"/>
    <property type="match status" value="1"/>
</dbReference>
<keyword evidence="1" id="KW-0645">Protease</keyword>
<dbReference type="Gene3D" id="3.40.390.10">
    <property type="entry name" value="Collagenase (Catalytic Domain)"/>
    <property type="match status" value="1"/>
</dbReference>
<accession>A0A2H0UIB2</accession>
<dbReference type="GO" id="GO:0031012">
    <property type="term" value="C:extracellular matrix"/>
    <property type="evidence" value="ECO:0007669"/>
    <property type="project" value="InterPro"/>
</dbReference>
<evidence type="ECO:0000256" key="2">
    <source>
        <dbReference type="ARBA" id="ARBA00022723"/>
    </source>
</evidence>
<evidence type="ECO:0000256" key="4">
    <source>
        <dbReference type="ARBA" id="ARBA00022833"/>
    </source>
</evidence>
<dbReference type="InterPro" id="IPR024079">
    <property type="entry name" value="MetalloPept_cat_dom_sf"/>
</dbReference>
<name>A0A2H0UIB2_9BACT</name>
<reference evidence="8" key="1">
    <citation type="submission" date="2017-09" db="EMBL/GenBank/DDBJ databases">
        <title>Depth-based differentiation of microbial function through sediment-hosted aquifers and enrichment of novel symbionts in the deep terrestrial subsurface.</title>
        <authorList>
            <person name="Probst A.J."/>
            <person name="Ladd B."/>
            <person name="Jarett J.K."/>
            <person name="Geller-Mcgrath D.E."/>
            <person name="Sieber C.M.K."/>
            <person name="Emerson J.B."/>
            <person name="Anantharaman K."/>
            <person name="Thomas B.C."/>
            <person name="Malmstrom R."/>
            <person name="Stieglmeier M."/>
            <person name="Klingl A."/>
            <person name="Woyke T."/>
            <person name="Ryan C.M."/>
            <person name="Banfield J.F."/>
        </authorList>
    </citation>
    <scope>NUCLEOTIDE SEQUENCE [LARGE SCALE GENOMIC DNA]</scope>
</reference>
<evidence type="ECO:0000313" key="8">
    <source>
        <dbReference type="Proteomes" id="UP000229612"/>
    </source>
</evidence>
<keyword evidence="5" id="KW-0175">Coiled coil</keyword>